<evidence type="ECO:0000313" key="1">
    <source>
        <dbReference type="EnsemblPlants" id="OB12G10910.1"/>
    </source>
</evidence>
<keyword evidence="2" id="KW-1185">Reference proteome</keyword>
<accession>J3NAT3</accession>
<sequence length="82" mass="9407">MLLLIDFQVMFGLILEATNRYVHTLVESWSSVPKQSNNTCDPHQNRGKYICRPLQITTLTAVFVEKISIRSFSVQDFIAGFQ</sequence>
<reference evidence="1" key="2">
    <citation type="submission" date="2013-04" db="UniProtKB">
        <authorList>
            <consortium name="EnsemblPlants"/>
        </authorList>
    </citation>
    <scope>IDENTIFICATION</scope>
</reference>
<dbReference type="AlphaFoldDB" id="J3NAT3"/>
<dbReference type="Proteomes" id="UP000006038">
    <property type="component" value="Chromosome 12"/>
</dbReference>
<proteinExistence type="predicted"/>
<dbReference type="HOGENOM" id="CLU_2561990_0_0_1"/>
<reference evidence="1" key="1">
    <citation type="journal article" date="2013" name="Nat. Commun.">
        <title>Whole-genome sequencing of Oryza brachyantha reveals mechanisms underlying Oryza genome evolution.</title>
        <authorList>
            <person name="Chen J."/>
            <person name="Huang Q."/>
            <person name="Gao D."/>
            <person name="Wang J."/>
            <person name="Lang Y."/>
            <person name="Liu T."/>
            <person name="Li B."/>
            <person name="Bai Z."/>
            <person name="Luis Goicoechea J."/>
            <person name="Liang C."/>
            <person name="Chen C."/>
            <person name="Zhang W."/>
            <person name="Sun S."/>
            <person name="Liao Y."/>
            <person name="Zhang X."/>
            <person name="Yang L."/>
            <person name="Song C."/>
            <person name="Wang M."/>
            <person name="Shi J."/>
            <person name="Liu G."/>
            <person name="Liu J."/>
            <person name="Zhou H."/>
            <person name="Zhou W."/>
            <person name="Yu Q."/>
            <person name="An N."/>
            <person name="Chen Y."/>
            <person name="Cai Q."/>
            <person name="Wang B."/>
            <person name="Liu B."/>
            <person name="Min J."/>
            <person name="Huang Y."/>
            <person name="Wu H."/>
            <person name="Li Z."/>
            <person name="Zhang Y."/>
            <person name="Yin Y."/>
            <person name="Song W."/>
            <person name="Jiang J."/>
            <person name="Jackson S.A."/>
            <person name="Wing R.A."/>
            <person name="Wang J."/>
            <person name="Chen M."/>
        </authorList>
    </citation>
    <scope>NUCLEOTIDE SEQUENCE [LARGE SCALE GENOMIC DNA]</scope>
    <source>
        <strain evidence="1">cv. IRGC 101232</strain>
    </source>
</reference>
<evidence type="ECO:0000313" key="2">
    <source>
        <dbReference type="Proteomes" id="UP000006038"/>
    </source>
</evidence>
<organism evidence="1">
    <name type="scientific">Oryza brachyantha</name>
    <name type="common">malo sina</name>
    <dbReference type="NCBI Taxonomy" id="4533"/>
    <lineage>
        <taxon>Eukaryota</taxon>
        <taxon>Viridiplantae</taxon>
        <taxon>Streptophyta</taxon>
        <taxon>Embryophyta</taxon>
        <taxon>Tracheophyta</taxon>
        <taxon>Spermatophyta</taxon>
        <taxon>Magnoliopsida</taxon>
        <taxon>Liliopsida</taxon>
        <taxon>Poales</taxon>
        <taxon>Poaceae</taxon>
        <taxon>BOP clade</taxon>
        <taxon>Oryzoideae</taxon>
        <taxon>Oryzeae</taxon>
        <taxon>Oryzinae</taxon>
        <taxon>Oryza</taxon>
    </lineage>
</organism>
<dbReference type="Gramene" id="OB12G10910.1">
    <property type="protein sequence ID" value="OB12G10910.1"/>
    <property type="gene ID" value="OB12G10910"/>
</dbReference>
<protein>
    <submittedName>
        <fullName evidence="1">Uncharacterized protein</fullName>
    </submittedName>
</protein>
<name>J3NAT3_ORYBR</name>
<dbReference type="EnsemblPlants" id="OB12G10910.1">
    <property type="protein sequence ID" value="OB12G10910.1"/>
    <property type="gene ID" value="OB12G10910"/>
</dbReference>